<dbReference type="Proteomes" id="UP000718593">
    <property type="component" value="Unassembled WGS sequence"/>
</dbReference>
<dbReference type="InterPro" id="IPR050682">
    <property type="entry name" value="ModA/WtpA"/>
</dbReference>
<proteinExistence type="inferred from homology"/>
<feature type="binding site" evidence="4">
    <location>
        <position position="63"/>
    </location>
    <ligand>
        <name>molybdate</name>
        <dbReference type="ChEBI" id="CHEBI:36264"/>
    </ligand>
</feature>
<dbReference type="InterPro" id="IPR005950">
    <property type="entry name" value="ModA"/>
</dbReference>
<evidence type="ECO:0000256" key="2">
    <source>
        <dbReference type="ARBA" id="ARBA00022723"/>
    </source>
</evidence>
<comment type="caution">
    <text evidence="5">The sequence shown here is derived from an EMBL/GenBank/DDBJ whole genome shotgun (WGS) entry which is preliminary data.</text>
</comment>
<dbReference type="Pfam" id="PF13531">
    <property type="entry name" value="SBP_bac_11"/>
    <property type="match status" value="1"/>
</dbReference>
<gene>
    <name evidence="5" type="ORF">HXL68_13560</name>
</gene>
<dbReference type="PIRSF" id="PIRSF004846">
    <property type="entry name" value="ModA"/>
    <property type="match status" value="1"/>
</dbReference>
<evidence type="ECO:0000256" key="4">
    <source>
        <dbReference type="PIRSR" id="PIRSR004846-1"/>
    </source>
</evidence>
<keyword evidence="3" id="KW-0732">Signal</keyword>
<name>A0A930G2M8_9RHOO</name>
<keyword evidence="2 4" id="KW-0479">Metal-binding</keyword>
<keyword evidence="4" id="KW-0500">Molybdenum</keyword>
<comment type="similarity">
    <text evidence="1">Belongs to the bacterial solute-binding protein ModA family.</text>
</comment>
<evidence type="ECO:0000313" key="5">
    <source>
        <dbReference type="EMBL" id="MBF1166052.1"/>
    </source>
</evidence>
<dbReference type="GO" id="GO:0030973">
    <property type="term" value="F:molybdate ion binding"/>
    <property type="evidence" value="ECO:0007669"/>
    <property type="project" value="TreeGrafter"/>
</dbReference>
<dbReference type="AlphaFoldDB" id="A0A930G2M8"/>
<evidence type="ECO:0000313" key="6">
    <source>
        <dbReference type="Proteomes" id="UP000718593"/>
    </source>
</evidence>
<sequence length="258" mass="28932">MSDLLRTVRRFALCLVAFIPSLHAQDRELLIYCGITMVRPITELARQFEQVEKVKVTISQGGSEDLYNAAKRSRQGDLYFPGEPSYRDRHLAEGLLGHYQTVGYNQVAIVVPKGNPKRVKADVRELLRKDLTLIVGNVESGSIGQETKRILDKAGIYPAVVAKAALMMPDSRAINLALRRGEGDIALNWRATAFFPDNVPHLDVVDLDTRLAEPQALLLIQLTFSRQPELGRKFIDFVASPEGQAVFRKYGFLDNRAR</sequence>
<reference evidence="5" key="1">
    <citation type="submission" date="2020-04" db="EMBL/GenBank/DDBJ databases">
        <title>Deep metagenomics examines the oral microbiome during advanced dental caries in children, revealing novel taxa and co-occurrences with host molecules.</title>
        <authorList>
            <person name="Baker J.L."/>
            <person name="Morton J.T."/>
            <person name="Dinis M."/>
            <person name="Alvarez R."/>
            <person name="Tran N.C."/>
            <person name="Knight R."/>
            <person name="Edlund A."/>
        </authorList>
    </citation>
    <scope>NUCLEOTIDE SEQUENCE</scope>
    <source>
        <strain evidence="5">JCVI_32_bin.24</strain>
    </source>
</reference>
<dbReference type="EMBL" id="JABZMI010000338">
    <property type="protein sequence ID" value="MBF1166052.1"/>
    <property type="molecule type" value="Genomic_DNA"/>
</dbReference>
<dbReference type="SUPFAM" id="SSF53850">
    <property type="entry name" value="Periplasmic binding protein-like II"/>
    <property type="match status" value="1"/>
</dbReference>
<dbReference type="GO" id="GO:0046872">
    <property type="term" value="F:metal ion binding"/>
    <property type="evidence" value="ECO:0007669"/>
    <property type="project" value="UniProtKB-KW"/>
</dbReference>
<dbReference type="Gene3D" id="3.40.190.10">
    <property type="entry name" value="Periplasmic binding protein-like II"/>
    <property type="match status" value="2"/>
</dbReference>
<dbReference type="PANTHER" id="PTHR30632">
    <property type="entry name" value="MOLYBDATE-BINDING PERIPLASMIC PROTEIN"/>
    <property type="match status" value="1"/>
</dbReference>
<accession>A0A930G2M8</accession>
<organism evidence="5 6">
    <name type="scientific">Dechloromonas agitata</name>
    <dbReference type="NCBI Taxonomy" id="73030"/>
    <lineage>
        <taxon>Bacteria</taxon>
        <taxon>Pseudomonadati</taxon>
        <taxon>Pseudomonadota</taxon>
        <taxon>Betaproteobacteria</taxon>
        <taxon>Rhodocyclales</taxon>
        <taxon>Azonexaceae</taxon>
        <taxon>Dechloromonas</taxon>
    </lineage>
</organism>
<dbReference type="GO" id="GO:0015689">
    <property type="term" value="P:molybdate ion transport"/>
    <property type="evidence" value="ECO:0007669"/>
    <property type="project" value="InterPro"/>
</dbReference>
<evidence type="ECO:0000256" key="1">
    <source>
        <dbReference type="ARBA" id="ARBA00009175"/>
    </source>
</evidence>
<protein>
    <submittedName>
        <fullName evidence="5">Substrate-binding domain-containing protein</fullName>
    </submittedName>
</protein>
<dbReference type="PANTHER" id="PTHR30632:SF0">
    <property type="entry name" value="SULFATE-BINDING PROTEIN"/>
    <property type="match status" value="1"/>
</dbReference>
<evidence type="ECO:0000256" key="3">
    <source>
        <dbReference type="ARBA" id="ARBA00022729"/>
    </source>
</evidence>